<keyword evidence="3" id="KW-1185">Reference proteome</keyword>
<dbReference type="EnsemblMetazoa" id="XM_019906396.1">
    <property type="protein sequence ID" value="XP_019761955.1"/>
    <property type="gene ID" value="LOC109538949"/>
</dbReference>
<reference evidence="3" key="1">
    <citation type="journal article" date="2013" name="Genome Biol.">
        <title>Draft genome of the mountain pine beetle, Dendroctonus ponderosae Hopkins, a major forest pest.</title>
        <authorList>
            <person name="Keeling C.I."/>
            <person name="Yuen M.M."/>
            <person name="Liao N.Y."/>
            <person name="Docking T.R."/>
            <person name="Chan S.K."/>
            <person name="Taylor G.A."/>
            <person name="Palmquist D.L."/>
            <person name="Jackman S.D."/>
            <person name="Nguyen A."/>
            <person name="Li M."/>
            <person name="Henderson H."/>
            <person name="Janes J.K."/>
            <person name="Zhao Y."/>
            <person name="Pandoh P."/>
            <person name="Moore R."/>
            <person name="Sperling F.A."/>
            <person name="Huber D.P."/>
            <person name="Birol I."/>
            <person name="Jones S.J."/>
            <person name="Bohlmann J."/>
        </authorList>
    </citation>
    <scope>NUCLEOTIDE SEQUENCE</scope>
</reference>
<keyword evidence="1" id="KW-0472">Membrane</keyword>
<dbReference type="PANTHER" id="PTHR13568:SF9">
    <property type="entry name" value="TRANSMEMBRANE PROTEIN 203"/>
    <property type="match status" value="1"/>
</dbReference>
<dbReference type="GO" id="GO:0005783">
    <property type="term" value="C:endoplasmic reticulum"/>
    <property type="evidence" value="ECO:0007669"/>
    <property type="project" value="TreeGrafter"/>
</dbReference>
<feature type="transmembrane region" description="Helical" evidence="1">
    <location>
        <begin position="83"/>
        <end position="103"/>
    </location>
</feature>
<name>A0AAR5PLQ0_DENPD</name>
<evidence type="ECO:0000256" key="1">
    <source>
        <dbReference type="SAM" id="Phobius"/>
    </source>
</evidence>
<organism evidence="2 3">
    <name type="scientific">Dendroctonus ponderosae</name>
    <name type="common">Mountain pine beetle</name>
    <dbReference type="NCBI Taxonomy" id="77166"/>
    <lineage>
        <taxon>Eukaryota</taxon>
        <taxon>Metazoa</taxon>
        <taxon>Ecdysozoa</taxon>
        <taxon>Arthropoda</taxon>
        <taxon>Hexapoda</taxon>
        <taxon>Insecta</taxon>
        <taxon>Pterygota</taxon>
        <taxon>Neoptera</taxon>
        <taxon>Endopterygota</taxon>
        <taxon>Coleoptera</taxon>
        <taxon>Polyphaga</taxon>
        <taxon>Cucujiformia</taxon>
        <taxon>Curculionidae</taxon>
        <taxon>Scolytinae</taxon>
        <taxon>Dendroctonus</taxon>
    </lineage>
</organism>
<keyword evidence="1" id="KW-1133">Transmembrane helix</keyword>
<dbReference type="GeneID" id="109538949"/>
<protein>
    <recommendedName>
        <fullName evidence="4">Transmembrane protein 203</fullName>
    </recommendedName>
</protein>
<evidence type="ECO:0000313" key="3">
    <source>
        <dbReference type="Proteomes" id="UP000019118"/>
    </source>
</evidence>
<reference evidence="2" key="2">
    <citation type="submission" date="2024-08" db="UniProtKB">
        <authorList>
            <consortium name="EnsemblMetazoa"/>
        </authorList>
    </citation>
    <scope>IDENTIFICATION</scope>
</reference>
<evidence type="ECO:0008006" key="4">
    <source>
        <dbReference type="Google" id="ProtNLM"/>
    </source>
</evidence>
<dbReference type="AlphaFoldDB" id="A0AAR5PLQ0"/>
<sequence>MFFTIEEMVKWLGLTVFEIWITLLSLLTFTIMLAVKFDPDIEFYNNDWWLIFLPLFVGDALNAYFCIIVFIRMIMETTLKFCIMKLCWSVTFLSLVFVFKFLLCKKFLIQISLDYSEVFAPVYILLQLIAVRACQQS</sequence>
<keyword evidence="1" id="KW-0812">Transmembrane</keyword>
<feature type="transmembrane region" description="Helical" evidence="1">
    <location>
        <begin position="12"/>
        <end position="37"/>
    </location>
</feature>
<dbReference type="InterPro" id="IPR019396">
    <property type="entry name" value="TM_Fragile-X-F-assoc"/>
</dbReference>
<dbReference type="GO" id="GO:0006874">
    <property type="term" value="P:intracellular calcium ion homeostasis"/>
    <property type="evidence" value="ECO:0007669"/>
    <property type="project" value="TreeGrafter"/>
</dbReference>
<proteinExistence type="predicted"/>
<evidence type="ECO:0000313" key="2">
    <source>
        <dbReference type="EnsemblMetazoa" id="XP_019761955.1"/>
    </source>
</evidence>
<feature type="transmembrane region" description="Helical" evidence="1">
    <location>
        <begin position="49"/>
        <end position="71"/>
    </location>
</feature>
<dbReference type="RefSeq" id="XP_019761955.1">
    <property type="nucleotide sequence ID" value="XM_019906396.2"/>
</dbReference>
<dbReference type="Proteomes" id="UP000019118">
    <property type="component" value="Unassembled WGS sequence"/>
</dbReference>
<accession>A0AAR5PLQ0</accession>
<dbReference type="PANTHER" id="PTHR13568">
    <property type="entry name" value="FAM11A, B PROTEIN"/>
    <property type="match status" value="1"/>
</dbReference>